<name>A0A6A5WJX8_9PLEO</name>
<dbReference type="EMBL" id="ML977580">
    <property type="protein sequence ID" value="KAF2001972.1"/>
    <property type="molecule type" value="Genomic_DNA"/>
</dbReference>
<feature type="region of interest" description="Disordered" evidence="1">
    <location>
        <begin position="58"/>
        <end position="77"/>
    </location>
</feature>
<protein>
    <submittedName>
        <fullName evidence="3">Uncharacterized protein</fullName>
    </submittedName>
</protein>
<keyword evidence="2" id="KW-0472">Membrane</keyword>
<dbReference type="AlphaFoldDB" id="A0A6A5WJX8"/>
<evidence type="ECO:0000256" key="2">
    <source>
        <dbReference type="SAM" id="Phobius"/>
    </source>
</evidence>
<gene>
    <name evidence="3" type="ORF">P154DRAFT_533554</name>
</gene>
<keyword evidence="4" id="KW-1185">Reference proteome</keyword>
<sequence length="366" mass="40376">MSPYFTHHIEPQDDPTEGVVPCPDLEDKLSDAGTSMIQPITDESISDHRGQCVRQDVAPNSEADKNLGTSTSKSSTSGFAPTLVEAVDIGSSSASQVSASILWDVISWGPFTPLTPMVAIQTTLPLPESTSNPDPCTVSSSKATVRATTTTAILRGREAYFLHAHTLPAQPSIHLDIRGLDGDSSGYDGNVNTILIPLPTTLSTSTLPLPLSNPTLSPIPQHKTPLHPRFLRLPVLTPPPCSPNRWFDTLWAGNLLLPILGVAIFFLITVSVGIWMKVLWGKAWAWRDRRREAREANDREAREARESEQRMEEGVGVGLEEEWMEREGWRGWRRSWMEWVGKEGRWVGGERRGALPGVEEGVRCEM</sequence>
<evidence type="ECO:0000256" key="1">
    <source>
        <dbReference type="SAM" id="MobiDB-lite"/>
    </source>
</evidence>
<evidence type="ECO:0000313" key="3">
    <source>
        <dbReference type="EMBL" id="KAF2001972.1"/>
    </source>
</evidence>
<dbReference type="Proteomes" id="UP000799779">
    <property type="component" value="Unassembled WGS sequence"/>
</dbReference>
<keyword evidence="2" id="KW-1133">Transmembrane helix</keyword>
<evidence type="ECO:0000313" key="4">
    <source>
        <dbReference type="Proteomes" id="UP000799779"/>
    </source>
</evidence>
<reference evidence="3" key="1">
    <citation type="journal article" date="2020" name="Stud. Mycol.">
        <title>101 Dothideomycetes genomes: a test case for predicting lifestyles and emergence of pathogens.</title>
        <authorList>
            <person name="Haridas S."/>
            <person name="Albert R."/>
            <person name="Binder M."/>
            <person name="Bloem J."/>
            <person name="Labutti K."/>
            <person name="Salamov A."/>
            <person name="Andreopoulos B."/>
            <person name="Baker S."/>
            <person name="Barry K."/>
            <person name="Bills G."/>
            <person name="Bluhm B."/>
            <person name="Cannon C."/>
            <person name="Castanera R."/>
            <person name="Culley D."/>
            <person name="Daum C."/>
            <person name="Ezra D."/>
            <person name="Gonzalez J."/>
            <person name="Henrissat B."/>
            <person name="Kuo A."/>
            <person name="Liang C."/>
            <person name="Lipzen A."/>
            <person name="Lutzoni F."/>
            <person name="Magnuson J."/>
            <person name="Mondo S."/>
            <person name="Nolan M."/>
            <person name="Ohm R."/>
            <person name="Pangilinan J."/>
            <person name="Park H.-J."/>
            <person name="Ramirez L."/>
            <person name="Alfaro M."/>
            <person name="Sun H."/>
            <person name="Tritt A."/>
            <person name="Yoshinaga Y."/>
            <person name="Zwiers L.-H."/>
            <person name="Turgeon B."/>
            <person name="Goodwin S."/>
            <person name="Spatafora J."/>
            <person name="Crous P."/>
            <person name="Grigoriev I."/>
        </authorList>
    </citation>
    <scope>NUCLEOTIDE SEQUENCE</scope>
    <source>
        <strain evidence="3">CBS 123094</strain>
    </source>
</reference>
<accession>A0A6A5WJX8</accession>
<keyword evidence="2" id="KW-0812">Transmembrane</keyword>
<proteinExistence type="predicted"/>
<organism evidence="3 4">
    <name type="scientific">Amniculicola lignicola CBS 123094</name>
    <dbReference type="NCBI Taxonomy" id="1392246"/>
    <lineage>
        <taxon>Eukaryota</taxon>
        <taxon>Fungi</taxon>
        <taxon>Dikarya</taxon>
        <taxon>Ascomycota</taxon>
        <taxon>Pezizomycotina</taxon>
        <taxon>Dothideomycetes</taxon>
        <taxon>Pleosporomycetidae</taxon>
        <taxon>Pleosporales</taxon>
        <taxon>Amniculicolaceae</taxon>
        <taxon>Amniculicola</taxon>
    </lineage>
</organism>
<feature type="transmembrane region" description="Helical" evidence="2">
    <location>
        <begin position="255"/>
        <end position="280"/>
    </location>
</feature>